<sequence length="91" mass="9161">MSDNTNTNAQAAPQPTPKKQDPPTQADAQSVLSDTSTLCGDSAAAAATKQDQSTTATKKAVKLSDSAGAFAKKAKQEGWGAPTATRPSLGA</sequence>
<proteinExistence type="predicted"/>
<dbReference type="EMBL" id="LR728494">
    <property type="protein sequence ID" value="VWP00454.1"/>
    <property type="molecule type" value="Genomic_DNA"/>
</dbReference>
<feature type="compositionally biased region" description="Low complexity" evidence="1">
    <location>
        <begin position="1"/>
        <end position="13"/>
    </location>
</feature>
<evidence type="ECO:0000313" key="2">
    <source>
        <dbReference type="EMBL" id="VWP00454.1"/>
    </source>
</evidence>
<name>A0A5K1K3S1_9APHY</name>
<accession>A0A5K1K3S1</accession>
<gene>
    <name evidence="2" type="primary">Q59M50</name>
</gene>
<evidence type="ECO:0000256" key="1">
    <source>
        <dbReference type="SAM" id="MobiDB-lite"/>
    </source>
</evidence>
<organism evidence="2">
    <name type="scientific">Ganoderma boninense</name>
    <dbReference type="NCBI Taxonomy" id="34458"/>
    <lineage>
        <taxon>Eukaryota</taxon>
        <taxon>Fungi</taxon>
        <taxon>Dikarya</taxon>
        <taxon>Basidiomycota</taxon>
        <taxon>Agaricomycotina</taxon>
        <taxon>Agaricomycetes</taxon>
        <taxon>Polyporales</taxon>
        <taxon>Polyporaceae</taxon>
        <taxon>Ganoderma</taxon>
    </lineage>
</organism>
<dbReference type="AlphaFoldDB" id="A0A5K1K3S1"/>
<protein>
    <submittedName>
        <fullName evidence="2">Cwt1p</fullName>
    </submittedName>
</protein>
<reference evidence="2" key="1">
    <citation type="submission" date="2019-10" db="EMBL/GenBank/DDBJ databases">
        <authorList>
            <person name="Nor Muhammad N."/>
        </authorList>
    </citation>
    <scope>NUCLEOTIDE SEQUENCE</scope>
</reference>
<feature type="region of interest" description="Disordered" evidence="1">
    <location>
        <begin position="1"/>
        <end position="35"/>
    </location>
</feature>
<feature type="region of interest" description="Disordered" evidence="1">
    <location>
        <begin position="69"/>
        <end position="91"/>
    </location>
</feature>